<evidence type="ECO:0000313" key="7">
    <source>
        <dbReference type="EMBL" id="HHQ80734.1"/>
    </source>
</evidence>
<feature type="transmembrane region" description="Helical" evidence="5">
    <location>
        <begin position="34"/>
        <end position="58"/>
    </location>
</feature>
<evidence type="ECO:0000256" key="1">
    <source>
        <dbReference type="ARBA" id="ARBA00004141"/>
    </source>
</evidence>
<gene>
    <name evidence="7" type="ORF">ENM78_04720</name>
</gene>
<comment type="caution">
    <text evidence="7">The sequence shown here is derived from an EMBL/GenBank/DDBJ whole genome shotgun (WGS) entry which is preliminary data.</text>
</comment>
<dbReference type="PANTHER" id="PTHR33507">
    <property type="entry name" value="INNER MEMBRANE PROTEIN YBBJ"/>
    <property type="match status" value="1"/>
</dbReference>
<evidence type="ECO:0000256" key="5">
    <source>
        <dbReference type="SAM" id="Phobius"/>
    </source>
</evidence>
<dbReference type="Pfam" id="PF01957">
    <property type="entry name" value="NfeD"/>
    <property type="match status" value="1"/>
</dbReference>
<dbReference type="InterPro" id="IPR052165">
    <property type="entry name" value="Membrane_assoc_protease"/>
</dbReference>
<evidence type="ECO:0000256" key="2">
    <source>
        <dbReference type="ARBA" id="ARBA00022692"/>
    </source>
</evidence>
<accession>A0A7J3ZL43</accession>
<dbReference type="AlphaFoldDB" id="A0A7J3ZL43"/>
<protein>
    <recommendedName>
        <fullName evidence="6">NfeD-like C-terminal domain-containing protein</fullName>
    </recommendedName>
</protein>
<evidence type="ECO:0000256" key="3">
    <source>
        <dbReference type="ARBA" id="ARBA00022989"/>
    </source>
</evidence>
<organism evidence="7">
    <name type="scientific">Fervidicoccus fontis</name>
    <dbReference type="NCBI Taxonomy" id="683846"/>
    <lineage>
        <taxon>Archaea</taxon>
        <taxon>Thermoproteota</taxon>
        <taxon>Thermoprotei</taxon>
        <taxon>Fervidicoccales</taxon>
        <taxon>Fervidicoccaceae</taxon>
        <taxon>Fervidicoccus</taxon>
    </lineage>
</organism>
<dbReference type="Gene3D" id="2.40.50.140">
    <property type="entry name" value="Nucleic acid-binding proteins"/>
    <property type="match status" value="1"/>
</dbReference>
<keyword evidence="3 5" id="KW-1133">Transmembrane helix</keyword>
<evidence type="ECO:0000259" key="6">
    <source>
        <dbReference type="Pfam" id="PF01957"/>
    </source>
</evidence>
<dbReference type="InterPro" id="IPR012340">
    <property type="entry name" value="NA-bd_OB-fold"/>
</dbReference>
<dbReference type="GO" id="GO:0016020">
    <property type="term" value="C:membrane"/>
    <property type="evidence" value="ECO:0007669"/>
    <property type="project" value="UniProtKB-SubCell"/>
</dbReference>
<keyword evidence="4 5" id="KW-0472">Membrane</keyword>
<keyword evidence="2 5" id="KW-0812">Transmembrane</keyword>
<sequence length="132" mass="14129">MSKREAIFALVDELVAALLVVIVLVLFLERVNVISLHSALMLSATIVAGFTIVGYLAAKEQLKRPQAGVEALIGKFGKAIDELNPSGIVVVNGEYWSATSIKNKSIKRGAKVVVKGVKGLTLLVDEVEEQKA</sequence>
<dbReference type="InterPro" id="IPR002810">
    <property type="entry name" value="NfeD-like_C"/>
</dbReference>
<dbReference type="SUPFAM" id="SSF141322">
    <property type="entry name" value="NfeD domain-like"/>
    <property type="match status" value="1"/>
</dbReference>
<comment type="subcellular location">
    <subcellularLocation>
        <location evidence="1">Membrane</location>
        <topology evidence="1">Multi-pass membrane protein</topology>
    </subcellularLocation>
</comment>
<proteinExistence type="predicted"/>
<name>A0A7J3ZL43_9CREN</name>
<dbReference type="PANTHER" id="PTHR33507:SF4">
    <property type="entry name" value="NODULATION COMPETITIVENESS PROTEIN NFED"/>
    <property type="match status" value="1"/>
</dbReference>
<evidence type="ECO:0000256" key="4">
    <source>
        <dbReference type="ARBA" id="ARBA00023136"/>
    </source>
</evidence>
<feature type="transmembrane region" description="Helical" evidence="5">
    <location>
        <begin position="7"/>
        <end position="28"/>
    </location>
</feature>
<dbReference type="EMBL" id="DRZC01000067">
    <property type="protein sequence ID" value="HHQ80734.1"/>
    <property type="molecule type" value="Genomic_DNA"/>
</dbReference>
<feature type="domain" description="NfeD-like C-terminal" evidence="6">
    <location>
        <begin position="69"/>
        <end position="125"/>
    </location>
</feature>
<reference evidence="7" key="1">
    <citation type="journal article" date="2020" name="mSystems">
        <title>Genome- and Community-Level Interaction Insights into Carbon Utilization and Element Cycling Functions of Hydrothermarchaeota in Hydrothermal Sediment.</title>
        <authorList>
            <person name="Zhou Z."/>
            <person name="Liu Y."/>
            <person name="Xu W."/>
            <person name="Pan J."/>
            <person name="Luo Z.H."/>
            <person name="Li M."/>
        </authorList>
    </citation>
    <scope>NUCLEOTIDE SEQUENCE [LARGE SCALE GENOMIC DNA]</scope>
    <source>
        <strain evidence="7">SpSt-1116</strain>
    </source>
</reference>